<comment type="caution">
    <text evidence="1">The sequence shown here is derived from an EMBL/GenBank/DDBJ whole genome shotgun (WGS) entry which is preliminary data.</text>
</comment>
<gene>
    <name evidence="1" type="ORF">DA103_09005</name>
</gene>
<organism evidence="1 2">
    <name type="scientific">Enterobacter cloacae</name>
    <dbReference type="NCBI Taxonomy" id="550"/>
    <lineage>
        <taxon>Bacteria</taxon>
        <taxon>Pseudomonadati</taxon>
        <taxon>Pseudomonadota</taxon>
        <taxon>Gammaproteobacteria</taxon>
        <taxon>Enterobacterales</taxon>
        <taxon>Enterobacteriaceae</taxon>
        <taxon>Enterobacter</taxon>
        <taxon>Enterobacter cloacae complex</taxon>
    </lineage>
</organism>
<dbReference type="OrthoDB" id="6636821at2"/>
<dbReference type="AlphaFoldDB" id="A0A2T4Y159"/>
<reference evidence="1 2" key="1">
    <citation type="submission" date="2018-04" db="EMBL/GenBank/DDBJ databases">
        <title>Genome sequencing reveals highly heavy metal resistance and biotechnology application of the novel Enterobacter cloacae amazonensis isolated from wastewater river in Manaus - Amazonas.</title>
        <authorList>
            <person name="Astolfi M.C.T."/>
            <person name="Carvalho E.B.D.S."/>
            <person name="Lacerda L.B."/>
            <person name="Pinto M.V."/>
            <person name="Nogueira V.B."/>
            <person name="Barros A.M."/>
            <person name="Astolfi-Filho S."/>
        </authorList>
    </citation>
    <scope>NUCLEOTIDE SEQUENCE [LARGE SCALE GENOMIC DNA]</scope>
    <source>
        <strain evidence="2">amazonensis</strain>
    </source>
</reference>
<proteinExistence type="predicted"/>
<accession>A0A2T4Y159</accession>
<evidence type="ECO:0000313" key="1">
    <source>
        <dbReference type="EMBL" id="PTM35908.1"/>
    </source>
</evidence>
<name>A0A2T4Y159_ENTCL</name>
<dbReference type="Proteomes" id="UP000241614">
    <property type="component" value="Unassembled WGS sequence"/>
</dbReference>
<sequence>MITFHLGVIDVPYEDENTTTGDVAEYLEEKYQIMQTFFDRYSKDIADLMAKDMAEQLENLIAGFPPQSDPFRQSMSQIHDLFVGFLDNAEMNGLPGVPTKRALEGISKRFKNGKGPKPRPSFIDTGTYQGAMCAWVSGVLNAFPG</sequence>
<protein>
    <submittedName>
        <fullName evidence="1">Uncharacterized protein</fullName>
    </submittedName>
</protein>
<evidence type="ECO:0000313" key="2">
    <source>
        <dbReference type="Proteomes" id="UP000241614"/>
    </source>
</evidence>
<dbReference type="EMBL" id="PZPP01000010">
    <property type="protein sequence ID" value="PTM35908.1"/>
    <property type="molecule type" value="Genomic_DNA"/>
</dbReference>
<dbReference type="RefSeq" id="WP_108090059.1">
    <property type="nucleotide sequence ID" value="NZ_PZPP01000010.1"/>
</dbReference>